<dbReference type="CDD" id="cd13962">
    <property type="entry name" value="PT_UbiA_UBIAD1"/>
    <property type="match status" value="1"/>
</dbReference>
<evidence type="ECO:0000256" key="8">
    <source>
        <dbReference type="SAM" id="Phobius"/>
    </source>
</evidence>
<evidence type="ECO:0000313" key="9">
    <source>
        <dbReference type="EMBL" id="SHO47281.1"/>
    </source>
</evidence>
<feature type="transmembrane region" description="Helical" evidence="8">
    <location>
        <begin position="236"/>
        <end position="258"/>
    </location>
</feature>
<keyword evidence="6 8" id="KW-1133">Transmembrane helix</keyword>
<dbReference type="PANTHER" id="PTHR13929:SF0">
    <property type="entry name" value="UBIA PRENYLTRANSFERASE DOMAIN-CONTAINING PROTEIN 1"/>
    <property type="match status" value="1"/>
</dbReference>
<name>A0A2H1EII8_9ARCH</name>
<feature type="transmembrane region" description="Helical" evidence="8">
    <location>
        <begin position="171"/>
        <end position="190"/>
    </location>
</feature>
<dbReference type="PANTHER" id="PTHR13929">
    <property type="entry name" value="1,4-DIHYDROXY-2-NAPHTHOATE OCTAPRENYLTRANSFERASE"/>
    <property type="match status" value="1"/>
</dbReference>
<dbReference type="OrthoDB" id="26687at2157"/>
<gene>
    <name evidence="9" type="ORF">NSIN_40042</name>
</gene>
<dbReference type="PIRSF" id="PIRSF005355">
    <property type="entry name" value="UBIAD1"/>
    <property type="match status" value="1"/>
</dbReference>
<proteinExistence type="predicted"/>
<keyword evidence="7 8" id="KW-0472">Membrane</keyword>
<evidence type="ECO:0000256" key="5">
    <source>
        <dbReference type="ARBA" id="ARBA00022692"/>
    </source>
</evidence>
<protein>
    <submittedName>
        <fullName evidence="9">UbiA prenyltransferase</fullName>
    </submittedName>
</protein>
<feature type="transmembrane region" description="Helical" evidence="8">
    <location>
        <begin position="145"/>
        <end position="165"/>
    </location>
</feature>
<dbReference type="UniPathway" id="UPA00079"/>
<accession>A0A2H1EII8</accession>
<comment type="pathway">
    <text evidence="2">Quinol/quinone metabolism; menaquinone biosynthesis.</text>
</comment>
<dbReference type="InterPro" id="IPR044878">
    <property type="entry name" value="UbiA_sf"/>
</dbReference>
<dbReference type="AlphaFoldDB" id="A0A2H1EII8"/>
<dbReference type="GO" id="GO:0009234">
    <property type="term" value="P:menaquinone biosynthetic process"/>
    <property type="evidence" value="ECO:0007669"/>
    <property type="project" value="UniProtKB-UniPathway"/>
</dbReference>
<evidence type="ECO:0000256" key="1">
    <source>
        <dbReference type="ARBA" id="ARBA00004651"/>
    </source>
</evidence>
<keyword evidence="3" id="KW-0474">Menaquinone biosynthesis</keyword>
<evidence type="ECO:0000313" key="10">
    <source>
        <dbReference type="Proteomes" id="UP000232412"/>
    </source>
</evidence>
<dbReference type="Proteomes" id="UP000232412">
    <property type="component" value="Unassembled WGS sequence"/>
</dbReference>
<evidence type="ECO:0000256" key="3">
    <source>
        <dbReference type="ARBA" id="ARBA00022428"/>
    </source>
</evidence>
<evidence type="ECO:0000256" key="4">
    <source>
        <dbReference type="ARBA" id="ARBA00022679"/>
    </source>
</evidence>
<keyword evidence="5 8" id="KW-0812">Transmembrane</keyword>
<dbReference type="GO" id="GO:0005886">
    <property type="term" value="C:plasma membrane"/>
    <property type="evidence" value="ECO:0007669"/>
    <property type="project" value="UniProtKB-SubCell"/>
</dbReference>
<keyword evidence="4 9" id="KW-0808">Transferase</keyword>
<evidence type="ECO:0000256" key="2">
    <source>
        <dbReference type="ARBA" id="ARBA00004863"/>
    </source>
</evidence>
<dbReference type="InterPro" id="IPR000537">
    <property type="entry name" value="UbiA_prenyltransferase"/>
</dbReference>
<sequence length="300" mass="32940">MLRVWLRAVRIRFLLASIISVCLGLAIDSWQNNTIDIGFAVLTFIGVAALHASVDLLNDYWDFKRQIDTDTQRTKFSGGTGVLPEGLLKPKQVYHAGVIMLIIGSIIGVFFVIEKGITIAIILGFAIVSIYFYSTRIVDSGLGEIFVAIKGSMIVLGTYFVQSGHIATDPIIAGIVSGILSSTVLFVNSFPDHDADKKHGRKTLVIILGKNRASSIVWIFPIAIYGIILGTTITGIFPTITLVTFATIPIAIKSGILLKRHYDNSEKIVDIMEKFVTYSRITGILFAISFVIEIILKNFQ</sequence>
<evidence type="ECO:0000256" key="7">
    <source>
        <dbReference type="ARBA" id="ARBA00023136"/>
    </source>
</evidence>
<feature type="transmembrane region" description="Helical" evidence="8">
    <location>
        <begin position="37"/>
        <end position="57"/>
    </location>
</feature>
<feature type="transmembrane region" description="Helical" evidence="8">
    <location>
        <begin position="93"/>
        <end position="111"/>
    </location>
</feature>
<feature type="transmembrane region" description="Helical" evidence="8">
    <location>
        <begin position="211"/>
        <end position="230"/>
    </location>
</feature>
<keyword evidence="10" id="KW-1185">Reference proteome</keyword>
<dbReference type="Gene3D" id="1.10.357.140">
    <property type="entry name" value="UbiA prenyltransferase"/>
    <property type="match status" value="1"/>
</dbReference>
<dbReference type="Pfam" id="PF01040">
    <property type="entry name" value="UbiA"/>
    <property type="match status" value="1"/>
</dbReference>
<evidence type="ECO:0000256" key="6">
    <source>
        <dbReference type="ARBA" id="ARBA00022989"/>
    </source>
</evidence>
<comment type="subcellular location">
    <subcellularLocation>
        <location evidence="1">Cell membrane</location>
        <topology evidence="1">Multi-pass membrane protein</topology>
    </subcellularLocation>
</comment>
<feature type="transmembrane region" description="Helical" evidence="8">
    <location>
        <begin position="117"/>
        <end position="133"/>
    </location>
</feature>
<feature type="transmembrane region" description="Helical" evidence="8">
    <location>
        <begin position="12"/>
        <end position="31"/>
    </location>
</feature>
<dbReference type="GO" id="GO:0004659">
    <property type="term" value="F:prenyltransferase activity"/>
    <property type="evidence" value="ECO:0007669"/>
    <property type="project" value="InterPro"/>
</dbReference>
<dbReference type="InterPro" id="IPR026046">
    <property type="entry name" value="UBIAD1"/>
</dbReference>
<dbReference type="EMBL" id="FRFC01000005">
    <property type="protein sequence ID" value="SHO47281.1"/>
    <property type="molecule type" value="Genomic_DNA"/>
</dbReference>
<dbReference type="GO" id="GO:0042371">
    <property type="term" value="P:vitamin K biosynthetic process"/>
    <property type="evidence" value="ECO:0007669"/>
    <property type="project" value="TreeGrafter"/>
</dbReference>
<organism evidence="9 10">
    <name type="scientific">Nitrosotalea sinensis</name>
    <dbReference type="NCBI Taxonomy" id="1499975"/>
    <lineage>
        <taxon>Archaea</taxon>
        <taxon>Nitrososphaerota</taxon>
        <taxon>Nitrososphaeria</taxon>
        <taxon>Nitrosotaleales</taxon>
        <taxon>Nitrosotaleaceae</taxon>
        <taxon>Nitrosotalea</taxon>
    </lineage>
</organism>
<reference evidence="10" key="1">
    <citation type="submission" date="2016-12" db="EMBL/GenBank/DDBJ databases">
        <authorList>
            <person name="Herbold C."/>
        </authorList>
    </citation>
    <scope>NUCLEOTIDE SEQUENCE [LARGE SCALE GENOMIC DNA]</scope>
</reference>
<feature type="transmembrane region" description="Helical" evidence="8">
    <location>
        <begin position="278"/>
        <end position="296"/>
    </location>
</feature>
<dbReference type="RefSeq" id="WP_101010656.1">
    <property type="nucleotide sequence ID" value="NZ_FRFC01000005.1"/>
</dbReference>